<reference evidence="1" key="1">
    <citation type="journal article" date="2021" name="PeerJ">
        <title>Extensive microbial diversity within the chicken gut microbiome revealed by metagenomics and culture.</title>
        <authorList>
            <person name="Gilroy R."/>
            <person name="Ravi A."/>
            <person name="Getino M."/>
            <person name="Pursley I."/>
            <person name="Horton D.L."/>
            <person name="Alikhan N.F."/>
            <person name="Baker D."/>
            <person name="Gharbi K."/>
            <person name="Hall N."/>
            <person name="Watson M."/>
            <person name="Adriaenssens E.M."/>
            <person name="Foster-Nyarko E."/>
            <person name="Jarju S."/>
            <person name="Secka A."/>
            <person name="Antonio M."/>
            <person name="Oren A."/>
            <person name="Chaudhuri R.R."/>
            <person name="La Ragione R."/>
            <person name="Hildebrand F."/>
            <person name="Pallen M.J."/>
        </authorList>
    </citation>
    <scope>NUCLEOTIDE SEQUENCE</scope>
    <source>
        <strain evidence="1">ChiHjej12B11-9795</strain>
    </source>
</reference>
<protein>
    <submittedName>
        <fullName evidence="1">TolB-like 6-bladed beta-propeller domain-containing protein</fullName>
    </submittedName>
</protein>
<evidence type="ECO:0000313" key="2">
    <source>
        <dbReference type="Proteomes" id="UP000823862"/>
    </source>
</evidence>
<sequence length="364" mass="42232">MALRYFLVIFFLLFIFASCSNHSDEELFNGEIRYIDDSRVPTKDVTAKHVSLEGDYAGVIAVHDSLLVCWEPSYENYMFAAFNVDTGKEIGYFCPKGQGPGEFNNVNLINQFFKKDGNLMTLLNGDAKSLAFWNITRSVQTGETVYDTIIPYRWQVGQFFFYLPHDTLLSVMSTQYTDIHESSTPYCEKRHIHAEEAVKFPIYKLESVRNDGAKEPVGDFFYAWSTMKPDGTHIVQAMRKLPQLNMIDTRTGQVIGYRIKGGPDYSLVQTTMSNLTEYYYNVQADDKYIYAVYWGKESWDGSLGASLPKFDMIHVFDWEGNLLYKLRPDQSFYITWLDTARNRLYTRDWNTDEIYYLDLNELGL</sequence>
<gene>
    <name evidence="1" type="ORF">H9950_11755</name>
</gene>
<accession>A0A9D2KX13</accession>
<organism evidence="1 2">
    <name type="scientific">Candidatus Bacteroides avicola</name>
    <dbReference type="NCBI Taxonomy" id="2838468"/>
    <lineage>
        <taxon>Bacteria</taxon>
        <taxon>Pseudomonadati</taxon>
        <taxon>Bacteroidota</taxon>
        <taxon>Bacteroidia</taxon>
        <taxon>Bacteroidales</taxon>
        <taxon>Bacteroidaceae</taxon>
        <taxon>Bacteroides</taxon>
    </lineage>
</organism>
<dbReference type="Pfam" id="PF15869">
    <property type="entry name" value="TolB_like"/>
    <property type="match status" value="1"/>
</dbReference>
<dbReference type="InterPro" id="IPR011044">
    <property type="entry name" value="Quino_amine_DH_bsu"/>
</dbReference>
<dbReference type="Proteomes" id="UP000823862">
    <property type="component" value="Unassembled WGS sequence"/>
</dbReference>
<reference evidence="1" key="2">
    <citation type="submission" date="2021-04" db="EMBL/GenBank/DDBJ databases">
        <authorList>
            <person name="Gilroy R."/>
        </authorList>
    </citation>
    <scope>NUCLEOTIDE SEQUENCE</scope>
    <source>
        <strain evidence="1">ChiHjej12B11-9795</strain>
    </source>
</reference>
<evidence type="ECO:0000313" key="1">
    <source>
        <dbReference type="EMBL" id="HJA86839.1"/>
    </source>
</evidence>
<dbReference type="PROSITE" id="PS51257">
    <property type="entry name" value="PROKAR_LIPOPROTEIN"/>
    <property type="match status" value="1"/>
</dbReference>
<dbReference type="SUPFAM" id="SSF50969">
    <property type="entry name" value="YVTN repeat-like/Quinoprotein amine dehydrogenase"/>
    <property type="match status" value="1"/>
</dbReference>
<comment type="caution">
    <text evidence="1">The sequence shown here is derived from an EMBL/GenBank/DDBJ whole genome shotgun (WGS) entry which is preliminary data.</text>
</comment>
<proteinExistence type="predicted"/>
<dbReference type="EMBL" id="DWZI01000060">
    <property type="protein sequence ID" value="HJA86839.1"/>
    <property type="molecule type" value="Genomic_DNA"/>
</dbReference>
<dbReference type="AlphaFoldDB" id="A0A9D2KX13"/>
<name>A0A9D2KX13_9BACE</name>